<dbReference type="Proteomes" id="UP000035645">
    <property type="component" value="Unassembled WGS sequence"/>
</dbReference>
<dbReference type="RefSeq" id="WP_014698193.1">
    <property type="nucleotide sequence ID" value="NZ_CBUQ010000008.1"/>
</dbReference>
<dbReference type="CDD" id="cd09731">
    <property type="entry name" value="Cse2_I-E"/>
    <property type="match status" value="1"/>
</dbReference>
<reference evidence="1 2" key="2">
    <citation type="submission" date="2015-01" db="EMBL/GenBank/DDBJ databases">
        <title>Genome sequence of a Bifidobacterium animalis strain.</title>
        <authorList>
            <person name="Bogovic-Matijasic B."/>
            <person name="Hacin B."/>
            <person name="Citar M."/>
            <person name="Svigelj K."/>
            <person name="Stempelj M."/>
            <person name="Rogelj I."/>
        </authorList>
    </citation>
    <scope>NUCLEOTIDE SEQUENCE [LARGE SCALE GENOMIC DNA]</scope>
    <source>
        <strain evidence="1 2">IM386</strain>
    </source>
</reference>
<evidence type="ECO:0000313" key="2">
    <source>
        <dbReference type="Proteomes" id="UP000035645"/>
    </source>
</evidence>
<organism evidence="1 2">
    <name type="scientific">Bifidobacterium animalis subsp. animalis IM386</name>
    <dbReference type="NCBI Taxonomy" id="1402194"/>
    <lineage>
        <taxon>Bacteria</taxon>
        <taxon>Bacillati</taxon>
        <taxon>Actinomycetota</taxon>
        <taxon>Actinomycetes</taxon>
        <taxon>Bifidobacteriales</taxon>
        <taxon>Bifidobacteriaceae</taxon>
        <taxon>Bifidobacterium</taxon>
    </lineage>
</organism>
<dbReference type="InterPro" id="IPR013382">
    <property type="entry name" value="CRISPR-assoc_prot_Cse2"/>
</dbReference>
<dbReference type="Gene3D" id="1.10.520.40">
    <property type="entry name" value="CRISPR-associated protein Cse2"/>
    <property type="match status" value="1"/>
</dbReference>
<evidence type="ECO:0000313" key="1">
    <source>
        <dbReference type="EMBL" id="CDI68106.1"/>
    </source>
</evidence>
<protein>
    <submittedName>
        <fullName evidence="1">CRISPR-associated protein, Cse2 family</fullName>
    </submittedName>
</protein>
<reference evidence="1 2" key="1">
    <citation type="submission" date="2013-10" db="EMBL/GenBank/DDBJ databases">
        <authorList>
            <person name="Manrique M."/>
        </authorList>
    </citation>
    <scope>NUCLEOTIDE SEQUENCE [LARGE SCALE GENOMIC DNA]</scope>
    <source>
        <strain evidence="1 2">IM386</strain>
    </source>
</reference>
<dbReference type="Pfam" id="PF09485">
    <property type="entry name" value="CRISPR_Cse2"/>
    <property type="match status" value="1"/>
</dbReference>
<dbReference type="InterPro" id="IPR038287">
    <property type="entry name" value="Cse2_sf"/>
</dbReference>
<name>A0AAV2W5Y2_9BIFI</name>
<accession>A0AAV2W5Y2</accession>
<gene>
    <name evidence="1" type="ORF">BANIM336_01458</name>
</gene>
<sequence length="222" mass="24396">MMNENSDEGKIRLSPFGQWVARKAAMLATGGGSDKATAGGYIGNDSKAVAAIAQLAHAAGHEVGADPDIFVWTVPDEDDAAIYPYRVPHDCAPTAEEMAAHLAMTLFAVQQQSHREQSMQTDSNMSLGRAVGMIAYGNFNEKGIRSTFDKMQTANGWAEMSHHARRLIKLLKREEIPLNYGLLAQDLVRLRRGRETANLVRLQWGRDYQSGYRAAMNAASDE</sequence>
<dbReference type="NCBIfam" id="TIGR02548">
    <property type="entry name" value="casB_cse2"/>
    <property type="match status" value="1"/>
</dbReference>
<proteinExistence type="predicted"/>
<comment type="caution">
    <text evidence="1">The sequence shown here is derived from an EMBL/GenBank/DDBJ whole genome shotgun (WGS) entry which is preliminary data.</text>
</comment>
<dbReference type="EMBL" id="CBUQ010000008">
    <property type="protein sequence ID" value="CDI68106.1"/>
    <property type="molecule type" value="Genomic_DNA"/>
</dbReference>
<dbReference type="AlphaFoldDB" id="A0AAV2W5Y2"/>